<sequence>MVANLFAQMIFHVSMGNQSSKDKRLSPCATATYQPIKAMTDKEYDKWYMAAITHNHPASTPPPIYQPHPLNHRPLRSVLTLRLPSHTIPPTRHHSSPLPNKLPVVSGIFLTLTVV</sequence>
<dbReference type="Proteomes" id="UP001165960">
    <property type="component" value="Unassembled WGS sequence"/>
</dbReference>
<organism evidence="1 2">
    <name type="scientific">Entomophthora muscae</name>
    <dbReference type="NCBI Taxonomy" id="34485"/>
    <lineage>
        <taxon>Eukaryota</taxon>
        <taxon>Fungi</taxon>
        <taxon>Fungi incertae sedis</taxon>
        <taxon>Zoopagomycota</taxon>
        <taxon>Entomophthoromycotina</taxon>
        <taxon>Entomophthoromycetes</taxon>
        <taxon>Entomophthorales</taxon>
        <taxon>Entomophthoraceae</taxon>
        <taxon>Entomophthora</taxon>
    </lineage>
</organism>
<reference evidence="1" key="1">
    <citation type="submission" date="2022-04" db="EMBL/GenBank/DDBJ databases">
        <title>Genome of the entomopathogenic fungus Entomophthora muscae.</title>
        <authorList>
            <person name="Elya C."/>
            <person name="Lovett B.R."/>
            <person name="Lee E."/>
            <person name="Macias A.M."/>
            <person name="Hajek A.E."/>
            <person name="De Bivort B.L."/>
            <person name="Kasson M.T."/>
            <person name="De Fine Licht H.H."/>
            <person name="Stajich J.E."/>
        </authorList>
    </citation>
    <scope>NUCLEOTIDE SEQUENCE</scope>
    <source>
        <strain evidence="1">Berkeley</strain>
    </source>
</reference>
<name>A0ACC2RZW9_9FUNG</name>
<proteinExistence type="predicted"/>
<protein>
    <submittedName>
        <fullName evidence="1">Uncharacterized protein</fullName>
    </submittedName>
</protein>
<comment type="caution">
    <text evidence="1">The sequence shown here is derived from an EMBL/GenBank/DDBJ whole genome shotgun (WGS) entry which is preliminary data.</text>
</comment>
<evidence type="ECO:0000313" key="1">
    <source>
        <dbReference type="EMBL" id="KAJ9055594.1"/>
    </source>
</evidence>
<accession>A0ACC2RZW9</accession>
<dbReference type="EMBL" id="QTSX02006394">
    <property type="protein sequence ID" value="KAJ9055594.1"/>
    <property type="molecule type" value="Genomic_DNA"/>
</dbReference>
<gene>
    <name evidence="1" type="ORF">DSO57_1002070</name>
</gene>
<keyword evidence="2" id="KW-1185">Reference proteome</keyword>
<evidence type="ECO:0000313" key="2">
    <source>
        <dbReference type="Proteomes" id="UP001165960"/>
    </source>
</evidence>